<evidence type="ECO:0000313" key="2">
    <source>
        <dbReference type="Proteomes" id="UP000544331"/>
    </source>
</evidence>
<dbReference type="EMBL" id="JAAOAN010000322">
    <property type="protein sequence ID" value="KAF5710719.1"/>
    <property type="molecule type" value="Genomic_DNA"/>
</dbReference>
<accession>A0A8H5YER0</accession>
<evidence type="ECO:0000313" key="1">
    <source>
        <dbReference type="EMBL" id="KAF5710719.1"/>
    </source>
</evidence>
<proteinExistence type="predicted"/>
<dbReference type="OrthoDB" id="5062850at2759"/>
<protein>
    <submittedName>
        <fullName evidence="1">Uncharacterized protein</fullName>
    </submittedName>
</protein>
<dbReference type="Proteomes" id="UP000544331">
    <property type="component" value="Unassembled WGS sequence"/>
</dbReference>
<organism evidence="1 2">
    <name type="scientific">Fusarium mundagurra</name>
    <dbReference type="NCBI Taxonomy" id="1567541"/>
    <lineage>
        <taxon>Eukaryota</taxon>
        <taxon>Fungi</taxon>
        <taxon>Dikarya</taxon>
        <taxon>Ascomycota</taxon>
        <taxon>Pezizomycotina</taxon>
        <taxon>Sordariomycetes</taxon>
        <taxon>Hypocreomycetidae</taxon>
        <taxon>Hypocreales</taxon>
        <taxon>Nectriaceae</taxon>
        <taxon>Fusarium</taxon>
        <taxon>Fusarium fujikuroi species complex</taxon>
    </lineage>
</organism>
<name>A0A8H5YER0_9HYPO</name>
<sequence length="606" mass="70200">MAPKTLTNLPSEIRQQIFRECLKVDGGYVYDVQTDKLTNADGTAIDLSLLYTCRSIANDTRAMPLAVNTIRFSTVFRQDWCNLAGCFTLAATTHYVLEQDFVFHLAQFITPEMFAEVELICPGFQELLKIQLVEHSEWIHENENPEYIFPTDRLRPAMCSMVRQFMKLVDLLEINRMSFHRTFGRLHTEADANTRNTRNVLENGRQLEWTQGELREATSYCLKLILEAQPDEFAKYVYKSLPHWIGSRPAEDFINLRFNLWDIPSQERVAHMLELFEIGAFVWELPAAWHYAPESFYDQVGKGVPQDQRSPEFEKPDNLLEHFTGRCREKLRFSATAAAIRFLQRLPITQRKQMRRVILHEDLPSVNLPSRHTQGFIPYLKENPLLRVERRASVLGCVANQRPDHFIAHMETEEGDDMLSPPYIPDRHFEASIFYWLLDAFAVVDSGVESNRFTFVLEAGQHSEYCSEFFQNFIQAEISKSKAWKICLDTGLLASLRPSTQERNATRYAKDPRFEMLVDQLVAETSSLRCDFNPGVPLDVDALVEDAKLRDEEDIKWASKSLYNWVPLPFDAYHEIMVAPNFEFQTRQEYIESTQAESSQGTDIGR</sequence>
<comment type="caution">
    <text evidence="1">The sequence shown here is derived from an EMBL/GenBank/DDBJ whole genome shotgun (WGS) entry which is preliminary data.</text>
</comment>
<keyword evidence="2" id="KW-1185">Reference proteome</keyword>
<dbReference type="AlphaFoldDB" id="A0A8H5YER0"/>
<gene>
    <name evidence="1" type="ORF">FMUND_9363</name>
</gene>
<reference evidence="1 2" key="1">
    <citation type="submission" date="2020-05" db="EMBL/GenBank/DDBJ databases">
        <title>Identification and distribution of gene clusters putatively required for synthesis of sphingolipid metabolism inhibitors in phylogenetically diverse species of the filamentous fungus Fusarium.</title>
        <authorList>
            <person name="Kim H.-S."/>
            <person name="Busman M."/>
            <person name="Brown D.W."/>
            <person name="Divon H."/>
            <person name="Uhlig S."/>
            <person name="Proctor R.H."/>
        </authorList>
    </citation>
    <scope>NUCLEOTIDE SEQUENCE [LARGE SCALE GENOMIC DNA]</scope>
    <source>
        <strain evidence="1 2">NRRL 66235</strain>
    </source>
</reference>